<sequence length="72" mass="8557">MLYTPLSMEDIHYNEADFEQYEWIHYQNKPCYVQRLDNGDKRVVQLLSTNPNDYLLQTFAPGTIITNDEKSQ</sequence>
<accession>A0ACC6M7P0</accession>
<dbReference type="EMBL" id="JAWZSR010000008">
    <property type="protein sequence ID" value="MDX8046995.1"/>
    <property type="molecule type" value="Genomic_DNA"/>
</dbReference>
<gene>
    <name evidence="1" type="ORF">SH601_13455</name>
</gene>
<keyword evidence="2" id="KW-1185">Reference proteome</keyword>
<proteinExistence type="predicted"/>
<dbReference type="Proteomes" id="UP001277972">
    <property type="component" value="Unassembled WGS sequence"/>
</dbReference>
<comment type="caution">
    <text evidence="1">The sequence shown here is derived from an EMBL/GenBank/DDBJ whole genome shotgun (WGS) entry which is preliminary data.</text>
</comment>
<protein>
    <submittedName>
        <fullName evidence="1">YlzJ-like family protein</fullName>
    </submittedName>
</protein>
<name>A0ACC6M7P0_9BACI</name>
<evidence type="ECO:0000313" key="2">
    <source>
        <dbReference type="Proteomes" id="UP001277972"/>
    </source>
</evidence>
<evidence type="ECO:0000313" key="1">
    <source>
        <dbReference type="EMBL" id="MDX8046995.1"/>
    </source>
</evidence>
<reference evidence="1" key="1">
    <citation type="submission" date="2023-11" db="EMBL/GenBank/DDBJ databases">
        <title>Gracilibacillus pellucida a moderately halophilic bacterium isolated from saline soil in Xinjiang province.</title>
        <authorList>
            <person name="Zhang Z."/>
            <person name="Tan F."/>
            <person name="Wang Y."/>
            <person name="Xia M."/>
        </authorList>
    </citation>
    <scope>NUCLEOTIDE SEQUENCE</scope>
    <source>
        <strain evidence="1">S3-1-1</strain>
    </source>
</reference>
<organism evidence="1 2">
    <name type="scientific">Gracilibacillus pellucidus</name>
    <dbReference type="NCBI Taxonomy" id="3095368"/>
    <lineage>
        <taxon>Bacteria</taxon>
        <taxon>Bacillati</taxon>
        <taxon>Bacillota</taxon>
        <taxon>Bacilli</taxon>
        <taxon>Bacillales</taxon>
        <taxon>Bacillaceae</taxon>
        <taxon>Gracilibacillus</taxon>
    </lineage>
</organism>